<organism evidence="1 2">
    <name type="scientific">Actinomadura rubrisoli</name>
    <dbReference type="NCBI Taxonomy" id="2530368"/>
    <lineage>
        <taxon>Bacteria</taxon>
        <taxon>Bacillati</taxon>
        <taxon>Actinomycetota</taxon>
        <taxon>Actinomycetes</taxon>
        <taxon>Streptosporangiales</taxon>
        <taxon>Thermomonosporaceae</taxon>
        <taxon>Actinomadura</taxon>
    </lineage>
</organism>
<dbReference type="OrthoDB" id="3482590at2"/>
<dbReference type="AlphaFoldDB" id="A0A4R5ARJ6"/>
<dbReference type="Proteomes" id="UP000294513">
    <property type="component" value="Unassembled WGS sequence"/>
</dbReference>
<evidence type="ECO:0000313" key="1">
    <source>
        <dbReference type="EMBL" id="TDD74845.1"/>
    </source>
</evidence>
<sequence length="90" mass="9696">MTINSAFTAADLDLIVRALNARADIYARVAGRAVTVPDYEIAARAAHRYRTLANRVCAARNAPRKAARTAQPCTPRFFVEGAADPDGQHG</sequence>
<reference evidence="1 2" key="1">
    <citation type="submission" date="2019-03" db="EMBL/GenBank/DDBJ databases">
        <title>Draft genome sequences of novel Actinobacteria.</title>
        <authorList>
            <person name="Sahin N."/>
            <person name="Ay H."/>
            <person name="Saygin H."/>
        </authorList>
    </citation>
    <scope>NUCLEOTIDE SEQUENCE [LARGE SCALE GENOMIC DNA]</scope>
    <source>
        <strain evidence="1 2">H3C3</strain>
    </source>
</reference>
<name>A0A4R5ARJ6_9ACTN</name>
<keyword evidence="2" id="KW-1185">Reference proteome</keyword>
<comment type="caution">
    <text evidence="1">The sequence shown here is derived from an EMBL/GenBank/DDBJ whole genome shotgun (WGS) entry which is preliminary data.</text>
</comment>
<dbReference type="RefSeq" id="WP_131899973.1">
    <property type="nucleotide sequence ID" value="NZ_SMKU01000230.1"/>
</dbReference>
<protein>
    <submittedName>
        <fullName evidence="1">Uncharacterized protein</fullName>
    </submittedName>
</protein>
<proteinExistence type="predicted"/>
<gene>
    <name evidence="1" type="ORF">E1298_32130</name>
</gene>
<evidence type="ECO:0000313" key="2">
    <source>
        <dbReference type="Proteomes" id="UP000294513"/>
    </source>
</evidence>
<dbReference type="EMBL" id="SMKU01000230">
    <property type="protein sequence ID" value="TDD74845.1"/>
    <property type="molecule type" value="Genomic_DNA"/>
</dbReference>
<accession>A0A4R5ARJ6</accession>